<accession>A0ABM4VM33</accession>
<evidence type="ECO:0000313" key="4">
    <source>
        <dbReference type="RefSeq" id="XP_071920587.1"/>
    </source>
</evidence>
<reference evidence="4" key="1">
    <citation type="submission" date="2025-08" db="UniProtKB">
        <authorList>
            <consortium name="RefSeq"/>
        </authorList>
    </citation>
    <scope>IDENTIFICATION</scope>
    <source>
        <tissue evidence="4">Leaves</tissue>
    </source>
</reference>
<feature type="domain" description="DUF4283" evidence="2">
    <location>
        <begin position="69"/>
        <end position="146"/>
    </location>
</feature>
<proteinExistence type="predicted"/>
<feature type="compositionally biased region" description="Polar residues" evidence="1">
    <location>
        <begin position="1"/>
        <end position="10"/>
    </location>
</feature>
<name>A0ABM4VM33_COFAR</name>
<dbReference type="PANTHER" id="PTHR31286">
    <property type="entry name" value="GLYCINE-RICH CELL WALL STRUCTURAL PROTEIN 1.8-LIKE"/>
    <property type="match status" value="1"/>
</dbReference>
<gene>
    <name evidence="4" type="primary">LOC140014091</name>
</gene>
<keyword evidence="3" id="KW-1185">Reference proteome</keyword>
<dbReference type="InterPro" id="IPR025558">
    <property type="entry name" value="DUF4283"/>
</dbReference>
<organism evidence="3 4">
    <name type="scientific">Coffea arabica</name>
    <name type="common">Arabian coffee</name>
    <dbReference type="NCBI Taxonomy" id="13443"/>
    <lineage>
        <taxon>Eukaryota</taxon>
        <taxon>Viridiplantae</taxon>
        <taxon>Streptophyta</taxon>
        <taxon>Embryophyta</taxon>
        <taxon>Tracheophyta</taxon>
        <taxon>Spermatophyta</taxon>
        <taxon>Magnoliopsida</taxon>
        <taxon>eudicotyledons</taxon>
        <taxon>Gunneridae</taxon>
        <taxon>Pentapetalae</taxon>
        <taxon>asterids</taxon>
        <taxon>lamiids</taxon>
        <taxon>Gentianales</taxon>
        <taxon>Rubiaceae</taxon>
        <taxon>Ixoroideae</taxon>
        <taxon>Gardenieae complex</taxon>
        <taxon>Bertiereae - Coffeeae clade</taxon>
        <taxon>Coffeeae</taxon>
        <taxon>Coffea</taxon>
    </lineage>
</organism>
<sequence length="728" mass="79157">MVAGGSSTAAPQPLADGGPCSPSTAKSFAQLFLRLVESPIQVKPTTKYKGEAAVVFSKAEANKLATPFHWALVGKFSYGRPSLEGIRKFFSSLNLRDQVFIGLLDYRHVLLKCSAEQDFNRIWTRGIWQLGKYPMRIFRWTREFHVKKESALVPVWASLPVLPVHYFDKHSLFSILAPVGKPLFLDSATAAGTRPSVARVCVEVDLLKPICSRVWVAVEGEGGFWQNIVLENTPKYCSACWRLGHSVEECKKDTHNGVGAVLKGKQAQVVKQREAAEAVEEAKGGAATPGEIGDSTRALMVGQSSSLAGDGGKSQADTAAAAATTDLVQQPARSLVADATLTLLQSTGQVDGAPDWDRPIGTLATEGVLTEQVEAGVEGMRSNAVCGQLRESGQDATAAGQEGQVACDGREGTLDGEQGVRDTQQADAGQLILLHNSELGSLVVDLSGSEEVPHDSQGDADIGLSPVAGNLSPRLVVRQERVGESVVVALNIDQSQAVERDAKQARGKGVRARIPSDRQLRSPISSHNSFQGLVSRGVIIGEVELECQRLDRLLVNGKCLDFSAAISVVHLARHPSDHAPLKISFASRSDNKPRPFRFLNVWTTKPDLLEVIRHAWGQEASGSLLRVLCSKLLAARRAIQVWNKQCFGNVFDAVREAEQAVQRAEEAVDHDDSEAGQIELRKAQAELRYALSIEEPYWSQKARVKWLRSGDRNSRYFHAVVRQRRPKG</sequence>
<evidence type="ECO:0000259" key="2">
    <source>
        <dbReference type="Pfam" id="PF14111"/>
    </source>
</evidence>
<protein>
    <recommendedName>
        <fullName evidence="2">DUF4283 domain-containing protein</fullName>
    </recommendedName>
</protein>
<feature type="region of interest" description="Disordered" evidence="1">
    <location>
        <begin position="1"/>
        <end position="21"/>
    </location>
</feature>
<dbReference type="InterPro" id="IPR040256">
    <property type="entry name" value="At4g02000-like"/>
</dbReference>
<dbReference type="Pfam" id="PF14111">
    <property type="entry name" value="DUF4283"/>
    <property type="match status" value="1"/>
</dbReference>
<dbReference type="Proteomes" id="UP001652660">
    <property type="component" value="Chromosome 9c"/>
</dbReference>
<dbReference type="PANTHER" id="PTHR31286:SF179">
    <property type="entry name" value="RNASE H TYPE-1 DOMAIN-CONTAINING PROTEIN"/>
    <property type="match status" value="1"/>
</dbReference>
<evidence type="ECO:0000256" key="1">
    <source>
        <dbReference type="SAM" id="MobiDB-lite"/>
    </source>
</evidence>
<evidence type="ECO:0000313" key="3">
    <source>
        <dbReference type="Proteomes" id="UP001652660"/>
    </source>
</evidence>
<dbReference type="GeneID" id="140014091"/>
<dbReference type="RefSeq" id="XP_071920587.1">
    <property type="nucleotide sequence ID" value="XM_072064486.1"/>
</dbReference>